<name>A0A6J4RD48_9ACTN</name>
<feature type="region of interest" description="Disordered" evidence="1">
    <location>
        <begin position="1"/>
        <end position="36"/>
    </location>
</feature>
<reference evidence="2" key="1">
    <citation type="submission" date="2020-02" db="EMBL/GenBank/DDBJ databases">
        <authorList>
            <person name="Meier V. D."/>
        </authorList>
    </citation>
    <scope>NUCLEOTIDE SEQUENCE</scope>
    <source>
        <strain evidence="2">AVDCRST_MAG05</strain>
    </source>
</reference>
<dbReference type="AlphaFoldDB" id="A0A6J4RD48"/>
<feature type="compositionally biased region" description="Gly residues" evidence="1">
    <location>
        <begin position="1"/>
        <end position="16"/>
    </location>
</feature>
<feature type="non-terminal residue" evidence="2">
    <location>
        <position position="57"/>
    </location>
</feature>
<protein>
    <submittedName>
        <fullName evidence="2">Uncharacterized MFS-type transporter</fullName>
    </submittedName>
</protein>
<organism evidence="2">
    <name type="scientific">uncultured Rubrobacteraceae bacterium</name>
    <dbReference type="NCBI Taxonomy" id="349277"/>
    <lineage>
        <taxon>Bacteria</taxon>
        <taxon>Bacillati</taxon>
        <taxon>Actinomycetota</taxon>
        <taxon>Rubrobacteria</taxon>
        <taxon>Rubrobacterales</taxon>
        <taxon>Rubrobacteraceae</taxon>
        <taxon>environmental samples</taxon>
    </lineage>
</organism>
<dbReference type="EMBL" id="CADCVM010000063">
    <property type="protein sequence ID" value="CAA9470763.1"/>
    <property type="molecule type" value="Genomic_DNA"/>
</dbReference>
<accession>A0A6J4RD48</accession>
<proteinExistence type="predicted"/>
<feature type="non-terminal residue" evidence="2">
    <location>
        <position position="1"/>
    </location>
</feature>
<evidence type="ECO:0000256" key="1">
    <source>
        <dbReference type="SAM" id="MobiDB-lite"/>
    </source>
</evidence>
<evidence type="ECO:0000313" key="2">
    <source>
        <dbReference type="EMBL" id="CAA9470763.1"/>
    </source>
</evidence>
<gene>
    <name evidence="2" type="ORF">AVDCRST_MAG05-536</name>
</gene>
<sequence>GGFWADTGDGTGGGGADARALPGGAAPDHRRPRGLRAVRVGDDRVPARHARCGPRPV</sequence>